<dbReference type="AlphaFoldDB" id="A0AA39J6D5"/>
<accession>A0AA39J6D5</accession>
<dbReference type="Proteomes" id="UP001175211">
    <property type="component" value="Unassembled WGS sequence"/>
</dbReference>
<dbReference type="GeneID" id="85362176"/>
<evidence type="ECO:0000313" key="2">
    <source>
        <dbReference type="Proteomes" id="UP001175211"/>
    </source>
</evidence>
<reference evidence="1" key="1">
    <citation type="submission" date="2023-06" db="EMBL/GenBank/DDBJ databases">
        <authorList>
            <consortium name="Lawrence Berkeley National Laboratory"/>
            <person name="Ahrendt S."/>
            <person name="Sahu N."/>
            <person name="Indic B."/>
            <person name="Wong-Bajracharya J."/>
            <person name="Merenyi Z."/>
            <person name="Ke H.-M."/>
            <person name="Monk M."/>
            <person name="Kocsube S."/>
            <person name="Drula E."/>
            <person name="Lipzen A."/>
            <person name="Balint B."/>
            <person name="Henrissat B."/>
            <person name="Andreopoulos B."/>
            <person name="Martin F.M."/>
            <person name="Harder C.B."/>
            <person name="Rigling D."/>
            <person name="Ford K.L."/>
            <person name="Foster G.D."/>
            <person name="Pangilinan J."/>
            <person name="Papanicolaou A."/>
            <person name="Barry K."/>
            <person name="LaButti K."/>
            <person name="Viragh M."/>
            <person name="Koriabine M."/>
            <person name="Yan M."/>
            <person name="Riley R."/>
            <person name="Champramary S."/>
            <person name="Plett K.L."/>
            <person name="Tsai I.J."/>
            <person name="Slot J."/>
            <person name="Sipos G."/>
            <person name="Plett J."/>
            <person name="Nagy L.G."/>
            <person name="Grigoriev I.V."/>
        </authorList>
    </citation>
    <scope>NUCLEOTIDE SEQUENCE</scope>
    <source>
        <strain evidence="1">CCBAS 213</strain>
    </source>
</reference>
<evidence type="ECO:0000313" key="1">
    <source>
        <dbReference type="EMBL" id="KAK0436972.1"/>
    </source>
</evidence>
<organism evidence="1 2">
    <name type="scientific">Armillaria tabescens</name>
    <name type="common">Ringless honey mushroom</name>
    <name type="synonym">Agaricus tabescens</name>
    <dbReference type="NCBI Taxonomy" id="1929756"/>
    <lineage>
        <taxon>Eukaryota</taxon>
        <taxon>Fungi</taxon>
        <taxon>Dikarya</taxon>
        <taxon>Basidiomycota</taxon>
        <taxon>Agaricomycotina</taxon>
        <taxon>Agaricomycetes</taxon>
        <taxon>Agaricomycetidae</taxon>
        <taxon>Agaricales</taxon>
        <taxon>Marasmiineae</taxon>
        <taxon>Physalacriaceae</taxon>
        <taxon>Desarmillaria</taxon>
    </lineage>
</organism>
<dbReference type="EMBL" id="JAUEPS010000118">
    <property type="protein sequence ID" value="KAK0436972.1"/>
    <property type="molecule type" value="Genomic_DNA"/>
</dbReference>
<name>A0AA39J6D5_ARMTA</name>
<gene>
    <name evidence="1" type="ORF">EV420DRAFT_1652251</name>
</gene>
<comment type="caution">
    <text evidence="1">The sequence shown here is derived from an EMBL/GenBank/DDBJ whole genome shotgun (WGS) entry which is preliminary data.</text>
</comment>
<dbReference type="RefSeq" id="XP_060322425.1">
    <property type="nucleotide sequence ID" value="XM_060478628.1"/>
</dbReference>
<protein>
    <submittedName>
        <fullName evidence="1">Uncharacterized protein</fullName>
    </submittedName>
</protein>
<proteinExistence type="predicted"/>
<sequence>MEMLPNSTGYLWIPEHVVFTATEAAVQLQRYYPNIHWYIREVRYCGGSVKRTDVEGLKRLFAQLPLAKSFILEGISRDIEGSGILNPLAGPLHKIEHLSFSGGIIYAEDLNKLLPGKNTYYVTAYAFFTHICYQGMSHLTKITVSPSTVLEIEAGSLTPKALGMLAHLRFLDLSMPEMDDDFELEDSYEWIQTVPFPAVCELHIHSYCQWWCTRACFIMDALASSTIDRLALDVYCTFLSSFFFFLDVAI</sequence>
<keyword evidence="2" id="KW-1185">Reference proteome</keyword>